<dbReference type="Proteomes" id="UP000034665">
    <property type="component" value="Unassembled WGS sequence"/>
</dbReference>
<proteinExistence type="predicted"/>
<accession>A0A0G0N972</accession>
<keyword evidence="5 8" id="KW-0812">Transmembrane</keyword>
<evidence type="ECO:0000256" key="3">
    <source>
        <dbReference type="ARBA" id="ARBA00022676"/>
    </source>
</evidence>
<dbReference type="STRING" id="1619013.UT41_C0001G0253"/>
<keyword evidence="2" id="KW-1003">Cell membrane</keyword>
<dbReference type="EMBL" id="LBWR01000001">
    <property type="protein sequence ID" value="KKR12709.1"/>
    <property type="molecule type" value="Genomic_DNA"/>
</dbReference>
<dbReference type="InterPro" id="IPR050297">
    <property type="entry name" value="LipidA_mod_glycosyltrf_83"/>
</dbReference>
<evidence type="ECO:0000313" key="10">
    <source>
        <dbReference type="Proteomes" id="UP000034665"/>
    </source>
</evidence>
<evidence type="ECO:0000256" key="4">
    <source>
        <dbReference type="ARBA" id="ARBA00022679"/>
    </source>
</evidence>
<evidence type="ECO:0000256" key="6">
    <source>
        <dbReference type="ARBA" id="ARBA00022989"/>
    </source>
</evidence>
<dbReference type="GO" id="GO:0009103">
    <property type="term" value="P:lipopolysaccharide biosynthetic process"/>
    <property type="evidence" value="ECO:0007669"/>
    <property type="project" value="UniProtKB-ARBA"/>
</dbReference>
<evidence type="ECO:0000256" key="7">
    <source>
        <dbReference type="ARBA" id="ARBA00023136"/>
    </source>
</evidence>
<evidence type="ECO:0000256" key="5">
    <source>
        <dbReference type="ARBA" id="ARBA00022692"/>
    </source>
</evidence>
<reference evidence="9 10" key="1">
    <citation type="journal article" date="2015" name="Nature">
        <title>rRNA introns, odd ribosomes, and small enigmatic genomes across a large radiation of phyla.</title>
        <authorList>
            <person name="Brown C.T."/>
            <person name="Hug L.A."/>
            <person name="Thomas B.C."/>
            <person name="Sharon I."/>
            <person name="Castelle C.J."/>
            <person name="Singh A."/>
            <person name="Wilkins M.J."/>
            <person name="Williams K.H."/>
            <person name="Banfield J.F."/>
        </authorList>
    </citation>
    <scope>NUCLEOTIDE SEQUENCE [LARGE SCALE GENOMIC DNA]</scope>
</reference>
<feature type="transmembrane region" description="Helical" evidence="8">
    <location>
        <begin position="12"/>
        <end position="29"/>
    </location>
</feature>
<organism evidence="9 10">
    <name type="scientific">Candidatus Wolfebacteria bacterium GW2011_GWC2_39_22</name>
    <dbReference type="NCBI Taxonomy" id="1619013"/>
    <lineage>
        <taxon>Bacteria</taxon>
        <taxon>Candidatus Wolfeibacteriota</taxon>
    </lineage>
</organism>
<evidence type="ECO:0000256" key="2">
    <source>
        <dbReference type="ARBA" id="ARBA00022475"/>
    </source>
</evidence>
<feature type="transmembrane region" description="Helical" evidence="8">
    <location>
        <begin position="340"/>
        <end position="363"/>
    </location>
</feature>
<keyword evidence="6 8" id="KW-1133">Transmembrane helix</keyword>
<dbReference type="GO" id="GO:0005886">
    <property type="term" value="C:plasma membrane"/>
    <property type="evidence" value="ECO:0007669"/>
    <property type="project" value="UniProtKB-SubCell"/>
</dbReference>
<dbReference type="PANTHER" id="PTHR33908:SF11">
    <property type="entry name" value="MEMBRANE PROTEIN"/>
    <property type="match status" value="1"/>
</dbReference>
<sequence length="577" mass="64878">MATLFTNPKRLAALLLFSIIIIASFLRLYNINGTPPGLYPDEAMNGNNALEALSTGQFKTFYPENNGREGFFINIQAISIALFGNVPGALRGVSALFGIFTVLGVYFLARELFLPARKTHKEDGFETTLQRHEKIALLAAFLIATSFWHINFSRIGFRAIMAPFFMTWGTYLTLMIARKLDEFKTRQQATTVKLELGAPSVFAIPKEKTYWGLNLYTLLFTGAAGFIFGLGFNSYIAYRIMPLIPVAMFMYWYIAMKDARKELLRAFAIFVVCALFAVLPLAWHFIATPEDFLGRTSQISIFSMEHPIVELVLNVGKTIGMFYVQGDMNWRHNLAGRAELFWPVGIMFLCGFIAAVYVAWMFFLNLFKGTAFNEDTPIDTTALPSSVERPSPLSRLIPLAWLLVAMLPVVISNEGIPHALRAILMIPPVFILAGAGGIWIYEKLVAFAKGADPESTWSHVKEILVTIFTVILFVLLPTEAYFIYFHKWAKDPNTFGAFTQKYVDIGHELNELPIETPKYVFVRAGGTDVRGLPMSTQTVMFITDSFTPEKQRAKNIFYVLSEQEQSTPPQAHVVIID</sequence>
<name>A0A0G0N972_9BACT</name>
<comment type="caution">
    <text evidence="9">The sequence shown here is derived from an EMBL/GenBank/DDBJ whole genome shotgun (WGS) entry which is preliminary data.</text>
</comment>
<evidence type="ECO:0000256" key="8">
    <source>
        <dbReference type="SAM" id="Phobius"/>
    </source>
</evidence>
<comment type="subcellular location">
    <subcellularLocation>
        <location evidence="1">Cell membrane</location>
        <topology evidence="1">Multi-pass membrane protein</topology>
    </subcellularLocation>
</comment>
<protein>
    <recommendedName>
        <fullName evidence="11">Glycosyltransferase RgtA/B/C/D-like domain-containing protein</fullName>
    </recommendedName>
</protein>
<feature type="transmembrane region" description="Helical" evidence="8">
    <location>
        <begin position="266"/>
        <end position="286"/>
    </location>
</feature>
<feature type="transmembrane region" description="Helical" evidence="8">
    <location>
        <begin position="135"/>
        <end position="151"/>
    </location>
</feature>
<dbReference type="AlphaFoldDB" id="A0A0G0N972"/>
<gene>
    <name evidence="9" type="ORF">UT41_C0001G0253</name>
</gene>
<evidence type="ECO:0008006" key="11">
    <source>
        <dbReference type="Google" id="ProtNLM"/>
    </source>
</evidence>
<feature type="transmembrane region" description="Helical" evidence="8">
    <location>
        <begin position="423"/>
        <end position="441"/>
    </location>
</feature>
<feature type="transmembrane region" description="Helical" evidence="8">
    <location>
        <begin position="463"/>
        <end position="484"/>
    </location>
</feature>
<feature type="transmembrane region" description="Helical" evidence="8">
    <location>
        <begin position="393"/>
        <end position="411"/>
    </location>
</feature>
<keyword evidence="3" id="KW-0328">Glycosyltransferase</keyword>
<keyword evidence="4" id="KW-0808">Transferase</keyword>
<feature type="transmembrane region" description="Helical" evidence="8">
    <location>
        <begin position="210"/>
        <end position="230"/>
    </location>
</feature>
<dbReference type="GO" id="GO:0016763">
    <property type="term" value="F:pentosyltransferase activity"/>
    <property type="evidence" value="ECO:0007669"/>
    <property type="project" value="TreeGrafter"/>
</dbReference>
<feature type="transmembrane region" description="Helical" evidence="8">
    <location>
        <begin position="93"/>
        <end position="114"/>
    </location>
</feature>
<feature type="transmembrane region" description="Helical" evidence="8">
    <location>
        <begin position="157"/>
        <end position="177"/>
    </location>
</feature>
<feature type="transmembrane region" description="Helical" evidence="8">
    <location>
        <begin position="236"/>
        <end position="254"/>
    </location>
</feature>
<evidence type="ECO:0000256" key="1">
    <source>
        <dbReference type="ARBA" id="ARBA00004651"/>
    </source>
</evidence>
<evidence type="ECO:0000313" key="9">
    <source>
        <dbReference type="EMBL" id="KKR12709.1"/>
    </source>
</evidence>
<dbReference type="PANTHER" id="PTHR33908">
    <property type="entry name" value="MANNOSYLTRANSFERASE YKCB-RELATED"/>
    <property type="match status" value="1"/>
</dbReference>
<keyword evidence="7 8" id="KW-0472">Membrane</keyword>
<feature type="transmembrane region" description="Helical" evidence="8">
    <location>
        <begin position="306"/>
        <end position="324"/>
    </location>
</feature>